<feature type="region of interest" description="Disordered" evidence="1">
    <location>
        <begin position="35"/>
        <end position="176"/>
    </location>
</feature>
<evidence type="ECO:0008006" key="4">
    <source>
        <dbReference type="Google" id="ProtNLM"/>
    </source>
</evidence>
<dbReference type="AlphaFoldDB" id="A0AAV7P6Y1"/>
<dbReference type="Proteomes" id="UP001066276">
    <property type="component" value="Chromosome 7"/>
</dbReference>
<dbReference type="EMBL" id="JANPWB010000011">
    <property type="protein sequence ID" value="KAJ1122343.1"/>
    <property type="molecule type" value="Genomic_DNA"/>
</dbReference>
<evidence type="ECO:0000256" key="1">
    <source>
        <dbReference type="SAM" id="MobiDB-lite"/>
    </source>
</evidence>
<protein>
    <recommendedName>
        <fullName evidence="4">Basic proline-rich protein-like</fullName>
    </recommendedName>
</protein>
<keyword evidence="3" id="KW-1185">Reference proteome</keyword>
<feature type="region of interest" description="Disordered" evidence="1">
    <location>
        <begin position="1"/>
        <end position="20"/>
    </location>
</feature>
<name>A0AAV7P6Y1_PLEWA</name>
<reference evidence="2" key="1">
    <citation type="journal article" date="2022" name="bioRxiv">
        <title>Sequencing and chromosome-scale assembly of the giantPleurodeles waltlgenome.</title>
        <authorList>
            <person name="Brown T."/>
            <person name="Elewa A."/>
            <person name="Iarovenko S."/>
            <person name="Subramanian E."/>
            <person name="Araus A.J."/>
            <person name="Petzold A."/>
            <person name="Susuki M."/>
            <person name="Suzuki K.-i.T."/>
            <person name="Hayashi T."/>
            <person name="Toyoda A."/>
            <person name="Oliveira C."/>
            <person name="Osipova E."/>
            <person name="Leigh N.D."/>
            <person name="Simon A."/>
            <person name="Yun M.H."/>
        </authorList>
    </citation>
    <scope>NUCLEOTIDE SEQUENCE</scope>
    <source>
        <strain evidence="2">20211129_DDA</strain>
        <tissue evidence="2">Liver</tissue>
    </source>
</reference>
<sequence length="176" mass="18462">MCSRLRQGVPTPISGHPVTPCGTLSSAAALTLGAPTHRPLAPNRFQGRLGGYKSRPPPGARNSTPAAGLQPPDPPHLSSPRLKPRGLAVRPGAHPSTPSAGFQPLGPPPLCRHPGRRRPRSRSGPPHHYSPRLQPRVQAAKPGARRSGPGSRIRAQAGPSALSAGPHKFPPQCRHL</sequence>
<proteinExistence type="predicted"/>
<comment type="caution">
    <text evidence="2">The sequence shown here is derived from an EMBL/GenBank/DDBJ whole genome shotgun (WGS) entry which is preliminary data.</text>
</comment>
<organism evidence="2 3">
    <name type="scientific">Pleurodeles waltl</name>
    <name type="common">Iberian ribbed newt</name>
    <dbReference type="NCBI Taxonomy" id="8319"/>
    <lineage>
        <taxon>Eukaryota</taxon>
        <taxon>Metazoa</taxon>
        <taxon>Chordata</taxon>
        <taxon>Craniata</taxon>
        <taxon>Vertebrata</taxon>
        <taxon>Euteleostomi</taxon>
        <taxon>Amphibia</taxon>
        <taxon>Batrachia</taxon>
        <taxon>Caudata</taxon>
        <taxon>Salamandroidea</taxon>
        <taxon>Salamandridae</taxon>
        <taxon>Pleurodelinae</taxon>
        <taxon>Pleurodeles</taxon>
    </lineage>
</organism>
<accession>A0AAV7P6Y1</accession>
<evidence type="ECO:0000313" key="2">
    <source>
        <dbReference type="EMBL" id="KAJ1122343.1"/>
    </source>
</evidence>
<gene>
    <name evidence="2" type="ORF">NDU88_000835</name>
</gene>
<evidence type="ECO:0000313" key="3">
    <source>
        <dbReference type="Proteomes" id="UP001066276"/>
    </source>
</evidence>